<sequence>MPCRKCDSATTYHLSGTYQLLTLPPRGHCYSKLLKHLTENNFDMNKRDSGIIELLFTAERAQDIGHALERCYSQAELEDSKAVLLPIDIADRNVERVLNHTHSLKKIMPSIFIKVFCLRDLCLTKKYPTISKQAHKNGLAIGCMTNAYKH</sequence>
<keyword evidence="1" id="KW-0418">Kinase</keyword>
<evidence type="ECO:0000313" key="3">
    <source>
        <dbReference type="Proteomes" id="UP000254631"/>
    </source>
</evidence>
<reference evidence="1" key="2">
    <citation type="submission" date="2022-12" db="EMBL/GenBank/DDBJ databases">
        <title>Comparative genomics of Legionella pneumophila isolates from the West Bank and Germany support molecular epidemiology of Legionnaires disease.</title>
        <authorList>
            <person name="Zayed A.R."/>
            <person name="Bitar D.M."/>
            <person name="Steinert M."/>
            <person name="Lueck C."/>
            <person name="Brettar I."/>
            <person name="Hoefle M.G."/>
            <person name="Bunk B."/>
        </authorList>
    </citation>
    <scope>NUCLEOTIDE SEQUENCE</scope>
    <source>
        <strain evidence="1">H23</strain>
    </source>
</reference>
<evidence type="ECO:0000313" key="2">
    <source>
        <dbReference type="EMBL" id="STX78341.1"/>
    </source>
</evidence>
<dbReference type="Proteomes" id="UP000254631">
    <property type="component" value="Unassembled WGS sequence"/>
</dbReference>
<organism evidence="2 3">
    <name type="scientific">Legionella pneumophila</name>
    <dbReference type="NCBI Taxonomy" id="446"/>
    <lineage>
        <taxon>Bacteria</taxon>
        <taxon>Pseudomonadati</taxon>
        <taxon>Pseudomonadota</taxon>
        <taxon>Gammaproteobacteria</taxon>
        <taxon>Legionellales</taxon>
        <taxon>Legionellaceae</taxon>
        <taxon>Legionella</taxon>
    </lineage>
</organism>
<dbReference type="Proteomes" id="UP001071279">
    <property type="component" value="Unassembled WGS sequence"/>
</dbReference>
<gene>
    <name evidence="2" type="ORF">NCTC12000_00310</name>
    <name evidence="1" type="ORF">O6C86_01425</name>
</gene>
<dbReference type="EMBL" id="JAPXIC010000003">
    <property type="protein sequence ID" value="MCZ4717878.1"/>
    <property type="molecule type" value="Genomic_DNA"/>
</dbReference>
<dbReference type="RefSeq" id="WP_027219865.1">
    <property type="nucleotide sequence ID" value="NZ_BAZA01000127.1"/>
</dbReference>
<reference evidence="2 3" key="1">
    <citation type="submission" date="2018-06" db="EMBL/GenBank/DDBJ databases">
        <authorList>
            <consortium name="Pathogen Informatics"/>
            <person name="Doyle S."/>
        </authorList>
    </citation>
    <scope>NUCLEOTIDE SEQUENCE [LARGE SCALE GENOMIC DNA]</scope>
    <source>
        <strain evidence="2 3">NCTC12000</strain>
    </source>
</reference>
<keyword evidence="1" id="KW-0808">Transferase</keyword>
<name>A0A378K4C8_LEGPN</name>
<accession>A0A378K4C8</accession>
<dbReference type="AlphaFoldDB" id="A0A378K4C8"/>
<dbReference type="EMBL" id="UGOL01000001">
    <property type="protein sequence ID" value="STX78341.1"/>
    <property type="molecule type" value="Genomic_DNA"/>
</dbReference>
<protein>
    <submittedName>
        <fullName evidence="1">Histidine kinase</fullName>
    </submittedName>
    <submittedName>
        <fullName evidence="2">Signal transduction protein (EAL/GGDEF domain protein)</fullName>
    </submittedName>
</protein>
<evidence type="ECO:0000313" key="1">
    <source>
        <dbReference type="EMBL" id="MCZ4717878.1"/>
    </source>
</evidence>
<dbReference type="GO" id="GO:0016301">
    <property type="term" value="F:kinase activity"/>
    <property type="evidence" value="ECO:0007669"/>
    <property type="project" value="UniProtKB-KW"/>
</dbReference>
<proteinExistence type="predicted"/>